<evidence type="ECO:0000256" key="1">
    <source>
        <dbReference type="SAM" id="Phobius"/>
    </source>
</evidence>
<feature type="transmembrane region" description="Helical" evidence="1">
    <location>
        <begin position="7"/>
        <end position="26"/>
    </location>
</feature>
<dbReference type="EMBL" id="QGDC01000004">
    <property type="protein sequence ID" value="RCH55355.1"/>
    <property type="molecule type" value="Genomic_DNA"/>
</dbReference>
<dbReference type="InterPro" id="IPR032168">
    <property type="entry name" value="DUF5004"/>
</dbReference>
<keyword evidence="1" id="KW-1133">Transmembrane helix</keyword>
<proteinExistence type="predicted"/>
<keyword evidence="1" id="KW-0472">Membrane</keyword>
<sequence>MSMINNILLKALVCISIIIIMTGVMTSCKTERLKIQPESVKDITGTWKVVKAVRNGSAIFNADGLNVNYGVDYAGFRVNFNSDKTFKLSNNIPFVQNSNGTFSLDNQDYTTLITLKGEGEVPVTANFNYPFAVGKRQLIINFNSGCFRNTYQYTLEKTTE</sequence>
<keyword evidence="3" id="KW-1185">Reference proteome</keyword>
<dbReference type="AlphaFoldDB" id="A0A367GQK1"/>
<dbReference type="Proteomes" id="UP000253209">
    <property type="component" value="Unassembled WGS sequence"/>
</dbReference>
<gene>
    <name evidence="2" type="ORF">DJ568_09245</name>
</gene>
<protein>
    <recommendedName>
        <fullName evidence="4">DUF5004 domain-containing protein</fullName>
    </recommendedName>
</protein>
<comment type="caution">
    <text evidence="2">The sequence shown here is derived from an EMBL/GenBank/DDBJ whole genome shotgun (WGS) entry which is preliminary data.</text>
</comment>
<dbReference type="Pfam" id="PF16395">
    <property type="entry name" value="DUF5004"/>
    <property type="match status" value="1"/>
</dbReference>
<evidence type="ECO:0000313" key="3">
    <source>
        <dbReference type="Proteomes" id="UP000253209"/>
    </source>
</evidence>
<organism evidence="2 3">
    <name type="scientific">Mucilaginibacter hurinus</name>
    <dbReference type="NCBI Taxonomy" id="2201324"/>
    <lineage>
        <taxon>Bacteria</taxon>
        <taxon>Pseudomonadati</taxon>
        <taxon>Bacteroidota</taxon>
        <taxon>Sphingobacteriia</taxon>
        <taxon>Sphingobacteriales</taxon>
        <taxon>Sphingobacteriaceae</taxon>
        <taxon>Mucilaginibacter</taxon>
    </lineage>
</organism>
<accession>A0A367GQK1</accession>
<reference evidence="2 3" key="1">
    <citation type="submission" date="2018-05" db="EMBL/GenBank/DDBJ databases">
        <title>Mucilaginibacter hurinus sp. nov., isolated from briquette warehouse soil.</title>
        <authorList>
            <person name="Choi L."/>
        </authorList>
    </citation>
    <scope>NUCLEOTIDE SEQUENCE [LARGE SCALE GENOMIC DNA]</scope>
    <source>
        <strain evidence="2 3">ZR32</strain>
    </source>
</reference>
<evidence type="ECO:0000313" key="2">
    <source>
        <dbReference type="EMBL" id="RCH55355.1"/>
    </source>
</evidence>
<keyword evidence="1" id="KW-0812">Transmembrane</keyword>
<evidence type="ECO:0008006" key="4">
    <source>
        <dbReference type="Google" id="ProtNLM"/>
    </source>
</evidence>
<name>A0A367GQK1_9SPHI</name>